<proteinExistence type="predicted"/>
<dbReference type="SUPFAM" id="SSF53756">
    <property type="entry name" value="UDP-Glycosyltransferase/glycogen phosphorylase"/>
    <property type="match status" value="1"/>
</dbReference>
<dbReference type="Proteomes" id="UP000248783">
    <property type="component" value="Unassembled WGS sequence"/>
</dbReference>
<organism evidence="1 2">
    <name type="scientific">Xylanimonas oleitrophica</name>
    <dbReference type="NCBI Taxonomy" id="2607479"/>
    <lineage>
        <taxon>Bacteria</taxon>
        <taxon>Bacillati</taxon>
        <taxon>Actinomycetota</taxon>
        <taxon>Actinomycetes</taxon>
        <taxon>Micrococcales</taxon>
        <taxon>Promicromonosporaceae</taxon>
        <taxon>Xylanimonas</taxon>
    </lineage>
</organism>
<reference evidence="1 2" key="1">
    <citation type="submission" date="2018-06" db="EMBL/GenBank/DDBJ databases">
        <title>Whole genome sequencing of a novel hydrocarbon degrading bacterial strain, PW21 isolated from oil contaminated produced water sample.</title>
        <authorList>
            <person name="Nagkirti P."/>
            <person name="Shaikh A."/>
            <person name="Gowdaman V."/>
            <person name="Engineer A.E."/>
            <person name="Dagar S."/>
            <person name="Dhakephalkar P.K."/>
        </authorList>
    </citation>
    <scope>NUCLEOTIDE SEQUENCE [LARGE SCALE GENOMIC DNA]</scope>
    <source>
        <strain evidence="1 2">PW21</strain>
    </source>
</reference>
<sequence length="468" mass="51782">MIRNPIVISFLWPKHHRAFGAMARELGPLTIAMPDEFVSTILDGYPDITVVPFSSFENTTAPQREMSARGREITEGSLSRAGVIEDLDPLLRESVKSLIRERAELDLPAVEGLLETLDTINERYRVILFTASEDSTALASVAAIWAQKRNLRSVLVSHGTALIDPFTVNAHFRTDVMAVFGQRGAEGYIDLGVPPARIVATGNPAWDRYANLVKKRDEIRENLAEKYGLDPGVPLVTFATTWNGGLTASETSDLWVSGVRAFVNACEQLAGLGVKFQAVVKDRRWNKDVGGIWLQEIVDAHQGSSVSYTYATDDTENFVIASDVTVGVSSNFTIESMIAGTPSINLMGHLRVPYPPPFDEASGVECVEPSDLAATIQRLLEDEDFREERLAQTAAAVSYYNLGGRDGRSAIRLGRLLSKTAEPTSVAGWWLTRVTSRGFWSPRKVYRAALHPLRTWKWITKERPFTRA</sequence>
<evidence type="ECO:0000313" key="1">
    <source>
        <dbReference type="EMBL" id="PZR54330.1"/>
    </source>
</evidence>
<gene>
    <name evidence="1" type="ORF">DNL40_05370</name>
</gene>
<protein>
    <submittedName>
        <fullName evidence="1">Uncharacterized protein</fullName>
    </submittedName>
</protein>
<evidence type="ECO:0000313" key="2">
    <source>
        <dbReference type="Proteomes" id="UP000248783"/>
    </source>
</evidence>
<accession>A0A2W5WT69</accession>
<name>A0A2W5WT69_9MICO</name>
<keyword evidence="2" id="KW-1185">Reference proteome</keyword>
<comment type="caution">
    <text evidence="1">The sequence shown here is derived from an EMBL/GenBank/DDBJ whole genome shotgun (WGS) entry which is preliminary data.</text>
</comment>
<dbReference type="EMBL" id="QKWH01000002">
    <property type="protein sequence ID" value="PZR54330.1"/>
    <property type="molecule type" value="Genomic_DNA"/>
</dbReference>
<dbReference type="AlphaFoldDB" id="A0A2W5WT69"/>